<feature type="domain" description="Hypersensitivity response secretion-like HrpJ" evidence="1">
    <location>
        <begin position="45"/>
        <end position="192"/>
    </location>
</feature>
<dbReference type="SUPFAM" id="SSF140591">
    <property type="entry name" value="Type III secretion system domain"/>
    <property type="match status" value="1"/>
</dbReference>
<dbReference type="Proteomes" id="UP000001932">
    <property type="component" value="Chromosome"/>
</dbReference>
<dbReference type="OrthoDB" id="6480224at2"/>
<dbReference type="GO" id="GO:0046903">
    <property type="term" value="P:secretion"/>
    <property type="evidence" value="ECO:0007669"/>
    <property type="project" value="InterPro"/>
</dbReference>
<dbReference type="Gene3D" id="1.20.1280.80">
    <property type="match status" value="1"/>
</dbReference>
<proteinExistence type="predicted"/>
<dbReference type="AlphaFoldDB" id="Q2NTF2"/>
<dbReference type="eggNOG" id="ENOG502ZAF8">
    <property type="taxonomic scope" value="Bacteria"/>
</dbReference>
<reference evidence="2 3" key="1">
    <citation type="journal article" date="2006" name="Genome Res.">
        <title>Massive genome erosion and functional adaptations provide insights into the symbiotic lifestyle of Sodalis glossinidius in the tsetse host.</title>
        <authorList>
            <person name="Toh H."/>
            <person name="Weiss B.L."/>
            <person name="Perkin S.A.H."/>
            <person name="Yamashita A."/>
            <person name="Oshima K."/>
            <person name="Hattori M."/>
            <person name="Aksoy S."/>
        </authorList>
    </citation>
    <scope>NUCLEOTIDE SEQUENCE [LARGE SCALE GENOMIC DNA]</scope>
    <source>
        <strain evidence="3">morsitans</strain>
    </source>
</reference>
<organism evidence="2 3">
    <name type="scientific">Sodalis glossinidius (strain morsitans)</name>
    <dbReference type="NCBI Taxonomy" id="343509"/>
    <lineage>
        <taxon>Bacteria</taxon>
        <taxon>Pseudomonadati</taxon>
        <taxon>Pseudomonadota</taxon>
        <taxon>Gammaproteobacteria</taxon>
        <taxon>Enterobacterales</taxon>
        <taxon>Bruguierivoracaceae</taxon>
        <taxon>Sodalis</taxon>
    </lineage>
</organism>
<dbReference type="Pfam" id="PF07201">
    <property type="entry name" value="HrpJ"/>
    <property type="match status" value="1"/>
</dbReference>
<dbReference type="RefSeq" id="WP_011411127.1">
    <property type="nucleotide sequence ID" value="NC_007712.1"/>
</dbReference>
<evidence type="ECO:0000313" key="3">
    <source>
        <dbReference type="Proteomes" id="UP000001932"/>
    </source>
</evidence>
<dbReference type="HOGENOM" id="CLU_062002_0_0_6"/>
<gene>
    <name evidence="2" type="ordered locus">SG1298</name>
</gene>
<keyword evidence="3" id="KW-1185">Reference proteome</keyword>
<dbReference type="GO" id="GO:0019867">
    <property type="term" value="C:outer membrane"/>
    <property type="evidence" value="ECO:0007669"/>
    <property type="project" value="InterPro"/>
</dbReference>
<dbReference type="InterPro" id="IPR038347">
    <property type="entry name" value="TyeA_sf"/>
</dbReference>
<accession>Q2NTF2</accession>
<dbReference type="STRING" id="343509.SG1298"/>
<dbReference type="EMBL" id="AP008232">
    <property type="protein sequence ID" value="BAE74573.1"/>
    <property type="molecule type" value="Genomic_DNA"/>
</dbReference>
<name>Q2NTF2_SODGM</name>
<protein>
    <submittedName>
        <fullName evidence="2">Type III secretion apparatus</fullName>
    </submittedName>
</protein>
<sequence length="328" mass="36889">MKTTEGILSPASMQDAHARLVPEERKMALQEMALLELEQTSSNALSETLEDMGMALAGRLLGRKDRGSADRQTRKQKALIKLVQNSWEPGGGLALLLAMAPQECQALEIARQIATLSSYLAQDALSQRRKQALSAKLAALMEQHGWETTLFAMLEMAQVDPATLRPITHLLQQALDEPEVSLTEWFRRIAGWTARRQRLRLLLRVMAFELAACLPGQQQQRLAAVLQRLRRLSLFLGLENESRRIEGLCRLPAETLLPLVIEIVGENWLFASWLDERLTPLTPSGALRNRLLHHLVALYTLLPDGCFIDDDQREQIIDVLRQLAANQV</sequence>
<evidence type="ECO:0000259" key="1">
    <source>
        <dbReference type="Pfam" id="PF07201"/>
    </source>
</evidence>
<dbReference type="NCBIfam" id="NF011872">
    <property type="entry name" value="PRK15345.1"/>
    <property type="match status" value="1"/>
</dbReference>
<dbReference type="KEGG" id="sgl:SG1298"/>
<dbReference type="InterPro" id="IPR010812">
    <property type="entry name" value="HrpJ-like"/>
</dbReference>
<evidence type="ECO:0000313" key="2">
    <source>
        <dbReference type="EMBL" id="BAE74573.1"/>
    </source>
</evidence>
<dbReference type="BioCyc" id="SGLO343509:SGP1_RS11460-MONOMER"/>